<dbReference type="Proteomes" id="UP001589833">
    <property type="component" value="Unassembled WGS sequence"/>
</dbReference>
<keyword evidence="1" id="KW-0812">Transmembrane</keyword>
<reference evidence="2 3" key="1">
    <citation type="submission" date="2024-09" db="EMBL/GenBank/DDBJ databases">
        <authorList>
            <person name="Sun Q."/>
            <person name="Mori K."/>
        </authorList>
    </citation>
    <scope>NUCLEOTIDE SEQUENCE [LARGE SCALE GENOMIC DNA]</scope>
    <source>
        <strain evidence="2 3">NCAIM B.02301</strain>
    </source>
</reference>
<protein>
    <submittedName>
        <fullName evidence="2">Uncharacterized protein</fullName>
    </submittedName>
</protein>
<evidence type="ECO:0000256" key="1">
    <source>
        <dbReference type="SAM" id="Phobius"/>
    </source>
</evidence>
<evidence type="ECO:0000313" key="2">
    <source>
        <dbReference type="EMBL" id="MFC0560980.1"/>
    </source>
</evidence>
<keyword evidence="3" id="KW-1185">Reference proteome</keyword>
<keyword evidence="1" id="KW-0472">Membrane</keyword>
<accession>A0ABV6NJN1</accession>
<feature type="transmembrane region" description="Helical" evidence="1">
    <location>
        <begin position="6"/>
        <end position="28"/>
    </location>
</feature>
<name>A0ABV6NJN1_9BACI</name>
<dbReference type="EMBL" id="JBHLTR010000054">
    <property type="protein sequence ID" value="MFC0560980.1"/>
    <property type="molecule type" value="Genomic_DNA"/>
</dbReference>
<proteinExistence type="predicted"/>
<organism evidence="2 3">
    <name type="scientific">Halalkalibacter alkalisediminis</name>
    <dbReference type="NCBI Taxonomy" id="935616"/>
    <lineage>
        <taxon>Bacteria</taxon>
        <taxon>Bacillati</taxon>
        <taxon>Bacillota</taxon>
        <taxon>Bacilli</taxon>
        <taxon>Bacillales</taxon>
        <taxon>Bacillaceae</taxon>
        <taxon>Halalkalibacter</taxon>
    </lineage>
</organism>
<sequence>MLIGRILNALGVLFIFYCGIMLVTTFFTDRGNFDMMTIGFFGLLNGFIAMEVGHIVIRLHYKDV</sequence>
<dbReference type="RefSeq" id="WP_273842183.1">
    <property type="nucleotide sequence ID" value="NZ_JAQQWT010000005.1"/>
</dbReference>
<keyword evidence="1" id="KW-1133">Transmembrane helix</keyword>
<comment type="caution">
    <text evidence="2">The sequence shown here is derived from an EMBL/GenBank/DDBJ whole genome shotgun (WGS) entry which is preliminary data.</text>
</comment>
<evidence type="ECO:0000313" key="3">
    <source>
        <dbReference type="Proteomes" id="UP001589833"/>
    </source>
</evidence>
<gene>
    <name evidence="2" type="ORF">ACFFH4_18705</name>
</gene>
<feature type="transmembrane region" description="Helical" evidence="1">
    <location>
        <begin position="40"/>
        <end position="61"/>
    </location>
</feature>